<dbReference type="InterPro" id="IPR036390">
    <property type="entry name" value="WH_DNA-bd_sf"/>
</dbReference>
<proteinExistence type="predicted"/>
<dbReference type="Gene3D" id="1.10.10.10">
    <property type="entry name" value="Winged helix-like DNA-binding domain superfamily/Winged helix DNA-binding domain"/>
    <property type="match status" value="1"/>
</dbReference>
<accession>A0ABQ3NC54</accession>
<sequence>MINKNSPIPLYYQLEEYIKELIEQGDLKPGDALPPEREYAEEYKISRMTVRQAFTQLVNEGYLYRIQGKGTFVSERKIEQPLQGLTSFTEDMKARGLEPGSQLIHFDIIPAPIGAAKQLKIAESAPIYEITRIRLADGIPMALETNFISTELIKDLTVEIVNQSLYAYMEDQLKLTIDSSSQIIEASIVSKEEAEYLQISEGAPVMLIQNITYLEDGTPVEFVKSVFRADRYKFMIQKKRQKPSGN</sequence>
<keyword evidence="2" id="KW-0238">DNA-binding</keyword>
<dbReference type="PANTHER" id="PTHR44846:SF1">
    <property type="entry name" value="MANNOSYL-D-GLYCERATE TRANSPORT_METABOLISM SYSTEM REPRESSOR MNGR-RELATED"/>
    <property type="match status" value="1"/>
</dbReference>
<dbReference type="InterPro" id="IPR036388">
    <property type="entry name" value="WH-like_DNA-bd_sf"/>
</dbReference>
<feature type="domain" description="HTH gntR-type" evidence="4">
    <location>
        <begin position="8"/>
        <end position="76"/>
    </location>
</feature>
<dbReference type="RefSeq" id="WP_191277137.1">
    <property type="nucleotide sequence ID" value="NZ_BNDS01000044.1"/>
</dbReference>
<protein>
    <submittedName>
        <fullName evidence="5">GntR family transcriptional regulator</fullName>
    </submittedName>
</protein>
<dbReference type="Proteomes" id="UP000637074">
    <property type="component" value="Unassembled WGS sequence"/>
</dbReference>
<dbReference type="Pfam" id="PF07702">
    <property type="entry name" value="UTRA"/>
    <property type="match status" value="1"/>
</dbReference>
<reference evidence="5 6" key="1">
    <citation type="journal article" date="2022" name="Int. J. Syst. Evol. Microbiol.">
        <title>Neobacillus kokaensis sp. nov., isolated from soil.</title>
        <authorList>
            <person name="Yuki K."/>
            <person name="Matsubara H."/>
            <person name="Yamaguchi S."/>
        </authorList>
    </citation>
    <scope>NUCLEOTIDE SEQUENCE [LARGE SCALE GENOMIC DNA]</scope>
    <source>
        <strain evidence="5 6">LOB 377</strain>
    </source>
</reference>
<organism evidence="5 6">
    <name type="scientific">Neobacillus kokaensis</name>
    <dbReference type="NCBI Taxonomy" id="2759023"/>
    <lineage>
        <taxon>Bacteria</taxon>
        <taxon>Bacillati</taxon>
        <taxon>Bacillota</taxon>
        <taxon>Bacilli</taxon>
        <taxon>Bacillales</taxon>
        <taxon>Bacillaceae</taxon>
        <taxon>Neobacillus</taxon>
    </lineage>
</organism>
<dbReference type="PANTHER" id="PTHR44846">
    <property type="entry name" value="MANNOSYL-D-GLYCERATE TRANSPORT/METABOLISM SYSTEM REPRESSOR MNGR-RELATED"/>
    <property type="match status" value="1"/>
</dbReference>
<gene>
    <name evidence="5" type="ORF">AM1BK_50270</name>
</gene>
<dbReference type="CDD" id="cd07377">
    <property type="entry name" value="WHTH_GntR"/>
    <property type="match status" value="1"/>
</dbReference>
<evidence type="ECO:0000256" key="1">
    <source>
        <dbReference type="ARBA" id="ARBA00023015"/>
    </source>
</evidence>
<comment type="caution">
    <text evidence="5">The sequence shown here is derived from an EMBL/GenBank/DDBJ whole genome shotgun (WGS) entry which is preliminary data.</text>
</comment>
<evidence type="ECO:0000259" key="4">
    <source>
        <dbReference type="PROSITE" id="PS50949"/>
    </source>
</evidence>
<evidence type="ECO:0000313" key="5">
    <source>
        <dbReference type="EMBL" id="GHI01485.1"/>
    </source>
</evidence>
<keyword evidence="1" id="KW-0805">Transcription regulation</keyword>
<dbReference type="SMART" id="SM00866">
    <property type="entry name" value="UTRA"/>
    <property type="match status" value="1"/>
</dbReference>
<dbReference type="InterPro" id="IPR011663">
    <property type="entry name" value="UTRA"/>
</dbReference>
<dbReference type="InterPro" id="IPR000524">
    <property type="entry name" value="Tscrpt_reg_HTH_GntR"/>
</dbReference>
<evidence type="ECO:0000256" key="2">
    <source>
        <dbReference type="ARBA" id="ARBA00023125"/>
    </source>
</evidence>
<dbReference type="Gene3D" id="3.40.1410.10">
    <property type="entry name" value="Chorismate lyase-like"/>
    <property type="match status" value="1"/>
</dbReference>
<dbReference type="EMBL" id="BNDS01000044">
    <property type="protein sequence ID" value="GHI01485.1"/>
    <property type="molecule type" value="Genomic_DNA"/>
</dbReference>
<dbReference type="SUPFAM" id="SSF46785">
    <property type="entry name" value="Winged helix' DNA-binding domain"/>
    <property type="match status" value="1"/>
</dbReference>
<dbReference type="PRINTS" id="PR00035">
    <property type="entry name" value="HTHGNTR"/>
</dbReference>
<name>A0ABQ3NC54_9BACI</name>
<keyword evidence="6" id="KW-1185">Reference proteome</keyword>
<dbReference type="Pfam" id="PF00392">
    <property type="entry name" value="GntR"/>
    <property type="match status" value="1"/>
</dbReference>
<keyword evidence="3" id="KW-0804">Transcription</keyword>
<dbReference type="SMART" id="SM00345">
    <property type="entry name" value="HTH_GNTR"/>
    <property type="match status" value="1"/>
</dbReference>
<dbReference type="InterPro" id="IPR050679">
    <property type="entry name" value="Bact_HTH_transcr_reg"/>
</dbReference>
<dbReference type="InterPro" id="IPR028978">
    <property type="entry name" value="Chorismate_lyase_/UTRA_dom_sf"/>
</dbReference>
<evidence type="ECO:0000256" key="3">
    <source>
        <dbReference type="ARBA" id="ARBA00023163"/>
    </source>
</evidence>
<dbReference type="SUPFAM" id="SSF64288">
    <property type="entry name" value="Chorismate lyase-like"/>
    <property type="match status" value="1"/>
</dbReference>
<evidence type="ECO:0000313" key="6">
    <source>
        <dbReference type="Proteomes" id="UP000637074"/>
    </source>
</evidence>
<dbReference type="PROSITE" id="PS50949">
    <property type="entry name" value="HTH_GNTR"/>
    <property type="match status" value="1"/>
</dbReference>